<dbReference type="GO" id="GO:0005697">
    <property type="term" value="C:telomerase holoenzyme complex"/>
    <property type="evidence" value="ECO:0007669"/>
    <property type="project" value="TreeGrafter"/>
</dbReference>
<gene>
    <name evidence="6" type="ORF">PanWU01x14_040400</name>
</gene>
<dbReference type="FunFam" id="1.25.40.10:FF:000225">
    <property type="entry name" value="Protein SMG7"/>
    <property type="match status" value="1"/>
</dbReference>
<dbReference type="InterPro" id="IPR019458">
    <property type="entry name" value="Est1-like_N"/>
</dbReference>
<evidence type="ECO:0000256" key="3">
    <source>
        <dbReference type="SAM" id="Phobius"/>
    </source>
</evidence>
<sequence length="1067" mass="119092">MIIQADKMSAPSSTERAQQLYDKIIELESRRRRSAQARVPSDPSAWQQIRENYEAIILEDHTFSEQHNIEYALWQLHYKRIEELRAHFNAALSSSGSNSSQNVKGPARPDRLTKIRLQFKTFLSEASGFYHDLIVKIRGRYGLPLGYFSEDSENQSLMEKDGKKSAEVKKGLISCHRCLIYLGDLARYKGLYGEGDSKTREFAAASSYYLQAASLWPSSGNPHHQLAILASYSGDELVAVYRYFRSLAVDSPFSTARENLIVAFEKNRHSYTQLTGDANARGGKESLAKFTGKARGKAEGKPVSRDANAEASLVKEGVSSSQERYKSFCVRFVRLNGILFTRTSLETFAEVLSLVSGGLRKLLSSGPEEELTFGADAVESGLVVVRLVAILIFTVHNVNRESEGQTYAEILQRNLLLKNACTAVYELMSHMLERCVQLRDPSSSFLLPGILVFVEWLACCPDVAAGSDLDEKQGAVRSKFWNLLITFLNKLLSVATVSVDDDEDETCFNNMSRYEEGNTENRLALWEDFELRGYVPLIPAQTLLDFSRKHAFGSDGQKEKKARIKRALAAGKALASVVRVEQKAISFDSRVKKFVIGADTEIFEDMVGTYSGIPSKNDTVQENQAAESMTNMGIAQPNQQLLIEGDEEDEVIVFKPLVSEKRSEVVDSNWATYEGLKPSQNASPGDMTFSGSSMSAPPDNVYHQRAFDGRPLAPASVGNVVPQHLQPVLPYASKWLMGEEASLANSLNGLRFTGNGHLVKSDVQENNPALLSVPIQQSVNFANSGTFYNHTKAPDSFIPSMLDVIASSGAITNSLTVKTSSALPTGLRKNPVSRPSRHLGPPPGFSRVLPKQVNEPISGSDLTNENPMMDDYSWLDGYQVPSSAKSSGLNNSINYPSHSNPHPVTISNGLSGTVNFPFPGKQVPTMQFQSEKQKDWQDYSMFDNLKLQHEQQLQQQQQQQQQQQVINGNQHFNPLPEQYQGQSGWTGRYLGPENCSGNYCILLLPSLTPTVKPYRCRILMEPWWPWLLAGTCYYTGEFDVHYFLFISEILFSYLLCLLFFMLPTWWK</sequence>
<dbReference type="InterPro" id="IPR045153">
    <property type="entry name" value="Est1/Ebs1-like"/>
</dbReference>
<dbReference type="SUPFAM" id="SSF48452">
    <property type="entry name" value="TPR-like"/>
    <property type="match status" value="1"/>
</dbReference>
<evidence type="ECO:0000259" key="4">
    <source>
        <dbReference type="Pfam" id="PF10373"/>
    </source>
</evidence>
<keyword evidence="3" id="KW-0472">Membrane</keyword>
<dbReference type="Proteomes" id="UP000237105">
    <property type="component" value="Unassembled WGS sequence"/>
</dbReference>
<feature type="domain" description="DNA/RNA-binding" evidence="4">
    <location>
        <begin position="205"/>
        <end position="539"/>
    </location>
</feature>
<keyword evidence="3" id="KW-1133">Transmembrane helix</keyword>
<dbReference type="GO" id="GO:0070034">
    <property type="term" value="F:telomerase RNA binding"/>
    <property type="evidence" value="ECO:0007669"/>
    <property type="project" value="TreeGrafter"/>
</dbReference>
<evidence type="ECO:0000259" key="5">
    <source>
        <dbReference type="Pfam" id="PF10374"/>
    </source>
</evidence>
<dbReference type="Pfam" id="PF10374">
    <property type="entry name" value="EST1"/>
    <property type="match status" value="1"/>
</dbReference>
<reference evidence="7" key="1">
    <citation type="submission" date="2016-06" db="EMBL/GenBank/DDBJ databases">
        <title>Parallel loss of symbiosis genes in relatives of nitrogen-fixing non-legume Parasponia.</title>
        <authorList>
            <person name="Van Velzen R."/>
            <person name="Holmer R."/>
            <person name="Bu F."/>
            <person name="Rutten L."/>
            <person name="Van Zeijl A."/>
            <person name="Liu W."/>
            <person name="Santuari L."/>
            <person name="Cao Q."/>
            <person name="Sharma T."/>
            <person name="Shen D."/>
            <person name="Roswanjaya Y."/>
            <person name="Wardhani T."/>
            <person name="Kalhor M.S."/>
            <person name="Jansen J."/>
            <person name="Van den Hoogen J."/>
            <person name="Gungor B."/>
            <person name="Hartog M."/>
            <person name="Hontelez J."/>
            <person name="Verver J."/>
            <person name="Yang W.-C."/>
            <person name="Schijlen E."/>
            <person name="Repin R."/>
            <person name="Schilthuizen M."/>
            <person name="Schranz E."/>
            <person name="Heidstra R."/>
            <person name="Miyata K."/>
            <person name="Fedorova E."/>
            <person name="Kohlen W."/>
            <person name="Bisseling T."/>
            <person name="Smit S."/>
            <person name="Geurts R."/>
        </authorList>
    </citation>
    <scope>NUCLEOTIDE SEQUENCE [LARGE SCALE GENOMIC DNA]</scope>
    <source>
        <strain evidence="7">cv. WU1-14</strain>
    </source>
</reference>
<evidence type="ECO:0000313" key="7">
    <source>
        <dbReference type="Proteomes" id="UP000237105"/>
    </source>
</evidence>
<dbReference type="GO" id="GO:0042162">
    <property type="term" value="F:telomeric DNA binding"/>
    <property type="evidence" value="ECO:0007669"/>
    <property type="project" value="TreeGrafter"/>
</dbReference>
<dbReference type="AlphaFoldDB" id="A0A2P5DR65"/>
<comment type="caution">
    <text evidence="6">The sequence shown here is derived from an EMBL/GenBank/DDBJ whole genome shotgun (WGS) entry which is preliminary data.</text>
</comment>
<keyword evidence="7" id="KW-1185">Reference proteome</keyword>
<keyword evidence="3" id="KW-0812">Transmembrane</keyword>
<evidence type="ECO:0000313" key="6">
    <source>
        <dbReference type="EMBL" id="PON75780.1"/>
    </source>
</evidence>
<dbReference type="Gene3D" id="1.25.40.10">
    <property type="entry name" value="Tetratricopeptide repeat domain"/>
    <property type="match status" value="1"/>
</dbReference>
<feature type="transmembrane region" description="Helical" evidence="3">
    <location>
        <begin position="1042"/>
        <end position="1062"/>
    </location>
</feature>
<keyword evidence="1" id="KW-0677">Repeat</keyword>
<dbReference type="STRING" id="3476.A0A2P5DR65"/>
<evidence type="ECO:0000256" key="1">
    <source>
        <dbReference type="ARBA" id="ARBA00022737"/>
    </source>
</evidence>
<evidence type="ECO:0000256" key="2">
    <source>
        <dbReference type="SAM" id="MobiDB-lite"/>
    </source>
</evidence>
<dbReference type="InterPro" id="IPR011990">
    <property type="entry name" value="TPR-like_helical_dom_sf"/>
</dbReference>
<protein>
    <submittedName>
        <fullName evidence="6">Telomerase activating protein Est</fullName>
    </submittedName>
</protein>
<dbReference type="GO" id="GO:0000184">
    <property type="term" value="P:nuclear-transcribed mRNA catabolic process, nonsense-mediated decay"/>
    <property type="evidence" value="ECO:0007669"/>
    <property type="project" value="TreeGrafter"/>
</dbReference>
<dbReference type="InterPro" id="IPR018834">
    <property type="entry name" value="DNA/RNA-bd_Est1-type"/>
</dbReference>
<proteinExistence type="predicted"/>
<dbReference type="Pfam" id="PF10373">
    <property type="entry name" value="EST1_DNA_bind"/>
    <property type="match status" value="1"/>
</dbReference>
<feature type="region of interest" description="Disordered" evidence="2">
    <location>
        <begin position="822"/>
        <end position="851"/>
    </location>
</feature>
<dbReference type="OrthoDB" id="69928at2759"/>
<organism evidence="6 7">
    <name type="scientific">Parasponia andersonii</name>
    <name type="common">Sponia andersonii</name>
    <dbReference type="NCBI Taxonomy" id="3476"/>
    <lineage>
        <taxon>Eukaryota</taxon>
        <taxon>Viridiplantae</taxon>
        <taxon>Streptophyta</taxon>
        <taxon>Embryophyta</taxon>
        <taxon>Tracheophyta</taxon>
        <taxon>Spermatophyta</taxon>
        <taxon>Magnoliopsida</taxon>
        <taxon>eudicotyledons</taxon>
        <taxon>Gunneridae</taxon>
        <taxon>Pentapetalae</taxon>
        <taxon>rosids</taxon>
        <taxon>fabids</taxon>
        <taxon>Rosales</taxon>
        <taxon>Cannabaceae</taxon>
        <taxon>Parasponia</taxon>
    </lineage>
</organism>
<dbReference type="EMBL" id="JXTB01000022">
    <property type="protein sequence ID" value="PON75780.1"/>
    <property type="molecule type" value="Genomic_DNA"/>
</dbReference>
<name>A0A2P5DR65_PARAD</name>
<accession>A0A2P5DR65</accession>
<dbReference type="PANTHER" id="PTHR15696:SF35">
    <property type="entry name" value="NONSENSE-MEDIATED MRNA DECAY FACTOR SMG7"/>
    <property type="match status" value="1"/>
</dbReference>
<dbReference type="PANTHER" id="PTHR15696">
    <property type="entry name" value="SMG-7 SUPPRESSOR WITH MORPHOLOGICAL EFFECT ON GENITALIA PROTEIN 7"/>
    <property type="match status" value="1"/>
</dbReference>
<feature type="domain" description="Telomerase activating protein Est1-like N-terminal" evidence="5">
    <location>
        <begin position="69"/>
        <end position="192"/>
    </location>
</feature>